<feature type="region of interest" description="Disordered" evidence="1">
    <location>
        <begin position="1"/>
        <end position="22"/>
    </location>
</feature>
<dbReference type="AlphaFoldDB" id="A0A6J8B4Q4"/>
<organism evidence="2 3">
    <name type="scientific">Mytilus coruscus</name>
    <name type="common">Sea mussel</name>
    <dbReference type="NCBI Taxonomy" id="42192"/>
    <lineage>
        <taxon>Eukaryota</taxon>
        <taxon>Metazoa</taxon>
        <taxon>Spiralia</taxon>
        <taxon>Lophotrochozoa</taxon>
        <taxon>Mollusca</taxon>
        <taxon>Bivalvia</taxon>
        <taxon>Autobranchia</taxon>
        <taxon>Pteriomorphia</taxon>
        <taxon>Mytilida</taxon>
        <taxon>Mytiloidea</taxon>
        <taxon>Mytilidae</taxon>
        <taxon>Mytilinae</taxon>
        <taxon>Mytilus</taxon>
    </lineage>
</organism>
<evidence type="ECO:0000256" key="1">
    <source>
        <dbReference type="SAM" id="MobiDB-lite"/>
    </source>
</evidence>
<gene>
    <name evidence="2" type="ORF">MCOR_14651</name>
</gene>
<dbReference type="Proteomes" id="UP000507470">
    <property type="component" value="Unassembled WGS sequence"/>
</dbReference>
<name>A0A6J8B4Q4_MYTCO</name>
<dbReference type="OrthoDB" id="10338389at2759"/>
<feature type="region of interest" description="Disordered" evidence="1">
    <location>
        <begin position="166"/>
        <end position="203"/>
    </location>
</feature>
<dbReference type="EMBL" id="CACVKT020002575">
    <property type="protein sequence ID" value="CAC5378443.1"/>
    <property type="molecule type" value="Genomic_DNA"/>
</dbReference>
<evidence type="ECO:0000313" key="3">
    <source>
        <dbReference type="Proteomes" id="UP000507470"/>
    </source>
</evidence>
<feature type="compositionally biased region" description="Basic and acidic residues" evidence="1">
    <location>
        <begin position="321"/>
        <end position="330"/>
    </location>
</feature>
<evidence type="ECO:0000313" key="2">
    <source>
        <dbReference type="EMBL" id="CAC5378443.1"/>
    </source>
</evidence>
<feature type="compositionally biased region" description="Polar residues" evidence="1">
    <location>
        <begin position="1"/>
        <end position="13"/>
    </location>
</feature>
<feature type="compositionally biased region" description="Basic residues" evidence="1">
    <location>
        <begin position="421"/>
        <end position="434"/>
    </location>
</feature>
<sequence length="458" mass="52232">MHLTPESNQYTNNGKERVSDTTSAKEQYKFDFKIDDDFQFIFNSSEPQKYIYPIVKTKPHRTDFSELKPESRISKLRKAVSSIKTNAIVVQPKCTNKYSTKTSNGSKFISQEKDRKITTPNRKLVCDTLLSVLNQKSEENKNLSVNASSKGLMNLKKHNKSLVKGIDEHKTSNSETDRAKLRPKSVFNKEQLKPQNTTKTSSKVVKKMSEQQKSSLNHSFLKKKTDTTLSKQLIVSIDNGTRSVSLNSNGKSKSINNEKNCKDEKQRFTETLKSLDHDKGEDVRTANKAAINISKDKYLDSETIKVHVNEIKKAISSGFHENPKNEDRKVTQANGDMNCSQIRESTTTSHKVSYLQGKEAQNSKNELQSQKHLINSNDICHDEKKPKEEPYLKEIPKPYSGGYFHGNRMQNSSAKTDMRARSNKMKKRTCKRGQKTVLNVRRQAKETPPARGQMKIHQ</sequence>
<protein>
    <submittedName>
        <fullName evidence="2">Uncharacterized protein</fullName>
    </submittedName>
</protein>
<reference evidence="2 3" key="1">
    <citation type="submission" date="2020-06" db="EMBL/GenBank/DDBJ databases">
        <authorList>
            <person name="Li R."/>
            <person name="Bekaert M."/>
        </authorList>
    </citation>
    <scope>NUCLEOTIDE SEQUENCE [LARGE SCALE GENOMIC DNA]</scope>
    <source>
        <strain evidence="3">wild</strain>
    </source>
</reference>
<feature type="compositionally biased region" description="Basic and acidic residues" evidence="1">
    <location>
        <begin position="166"/>
        <end position="180"/>
    </location>
</feature>
<accession>A0A6J8B4Q4</accession>
<feature type="region of interest" description="Disordered" evidence="1">
    <location>
        <begin position="395"/>
        <end position="434"/>
    </location>
</feature>
<proteinExistence type="predicted"/>
<keyword evidence="3" id="KW-1185">Reference proteome</keyword>
<feature type="region of interest" description="Disordered" evidence="1">
    <location>
        <begin position="317"/>
        <end position="338"/>
    </location>
</feature>